<dbReference type="Gene3D" id="1.20.140.10">
    <property type="entry name" value="Butyryl-CoA Dehydrogenase, subunit A, domain 3"/>
    <property type="match status" value="1"/>
</dbReference>
<name>A0ABQ1BJ46_9MYCO</name>
<keyword evidence="7" id="KW-1185">Reference proteome</keyword>
<evidence type="ECO:0000259" key="5">
    <source>
        <dbReference type="Pfam" id="PF00441"/>
    </source>
</evidence>
<proteinExistence type="inferred from homology"/>
<dbReference type="InterPro" id="IPR009100">
    <property type="entry name" value="AcylCoA_DH/oxidase_NM_dom_sf"/>
</dbReference>
<dbReference type="Proteomes" id="UP000465306">
    <property type="component" value="Unassembled WGS sequence"/>
</dbReference>
<dbReference type="InterPro" id="IPR037069">
    <property type="entry name" value="AcylCoA_DH/ox_N_sf"/>
</dbReference>
<gene>
    <name evidence="6" type="primary">fadE4</name>
    <name evidence="6" type="ORF">MKUB_11970</name>
</gene>
<dbReference type="InterPro" id="IPR009075">
    <property type="entry name" value="AcylCo_DH/oxidase_C"/>
</dbReference>
<sequence length="589" mass="65830">MNGVTYAQLVLDPHAPGATLMLLNPNRLQRKYPDGRSGEIMASTVEFFESRGKARLKHDDHERAWYSEFLDHVARERIFASLLTPAQYGADDCRWDTYRISEFAEIIGFYGLSYWYPFQVTALGLGPIWMSGNEDAKRKAAAQLEAGEVFAFGLSEQTHGADVYQTDLILTPSENGGWTANGEKYYIGNANVARMVSTFGKIAGTSGDPEYVFFAADSQHERFEVIKNVVNSQNFVANYALHDYPVTEADILHRGPEAFHAALNTVNVCKYNLGWGAIGMCTHALYESITHASNRILYGNLVTDFSHVRRLLTDAYARLVAMRLVATRACDYMRSASAQDRRYLLYSPLTKAKITSEGERVITALWDVIAAKGVEKDTFFETVAREIGLLPRLEGTVHINIGLLGKFMPNYLFAPDAALPLIGRRDDAADDTFLFQQGPTGGLGKVRFHDWRAPFDSYGHLPNVALLREQIDVLTEMLATATPDAAQQKDIDFAFGVGQLFATVPYAQLILEEAPLSGVDEALLDEMFAVLIRDFNTFAVELSDKAATTDEQARHALRMIRRPAHDPARYDQIWKDHVLPLNGAYQMRP</sequence>
<dbReference type="InterPro" id="IPR036250">
    <property type="entry name" value="AcylCo_DH-like_C"/>
</dbReference>
<comment type="similarity">
    <text evidence="2">Belongs to the acyl-CoA dehydrogenase family.</text>
</comment>
<reference evidence="6 7" key="1">
    <citation type="journal article" date="2019" name="Emerg. Microbes Infect.">
        <title>Comprehensive subspecies identification of 175 nontuberculous mycobacteria species based on 7547 genomic profiles.</title>
        <authorList>
            <person name="Matsumoto Y."/>
            <person name="Kinjo T."/>
            <person name="Motooka D."/>
            <person name="Nabeya D."/>
            <person name="Jung N."/>
            <person name="Uechi K."/>
            <person name="Horii T."/>
            <person name="Iida T."/>
            <person name="Fujita J."/>
            <person name="Nakamura S."/>
        </authorList>
    </citation>
    <scope>NUCLEOTIDE SEQUENCE [LARGE SCALE GENOMIC DNA]</scope>
    <source>
        <strain evidence="6 7">JCM 13573</strain>
    </source>
</reference>
<dbReference type="SUPFAM" id="SSF56645">
    <property type="entry name" value="Acyl-CoA dehydrogenase NM domain-like"/>
    <property type="match status" value="1"/>
</dbReference>
<organism evidence="6 7">
    <name type="scientific">Mycobacterium kubicae</name>
    <dbReference type="NCBI Taxonomy" id="120959"/>
    <lineage>
        <taxon>Bacteria</taxon>
        <taxon>Bacillati</taxon>
        <taxon>Actinomycetota</taxon>
        <taxon>Actinomycetes</taxon>
        <taxon>Mycobacteriales</taxon>
        <taxon>Mycobacteriaceae</taxon>
        <taxon>Mycobacterium</taxon>
        <taxon>Mycobacterium simiae complex</taxon>
    </lineage>
</organism>
<evidence type="ECO:0000313" key="7">
    <source>
        <dbReference type="Proteomes" id="UP000465306"/>
    </source>
</evidence>
<dbReference type="Pfam" id="PF00441">
    <property type="entry name" value="Acyl-CoA_dh_1"/>
    <property type="match status" value="1"/>
</dbReference>
<protein>
    <submittedName>
        <fullName evidence="6">Acyl-CoA dehydrogenase</fullName>
    </submittedName>
</protein>
<evidence type="ECO:0000256" key="1">
    <source>
        <dbReference type="ARBA" id="ARBA00001974"/>
    </source>
</evidence>
<dbReference type="PANTHER" id="PTHR43884">
    <property type="entry name" value="ACYL-COA DEHYDROGENASE"/>
    <property type="match status" value="1"/>
</dbReference>
<dbReference type="Gene3D" id="1.10.540.10">
    <property type="entry name" value="Acyl-CoA dehydrogenase/oxidase, N-terminal domain"/>
    <property type="match status" value="1"/>
</dbReference>
<evidence type="ECO:0000256" key="2">
    <source>
        <dbReference type="ARBA" id="ARBA00009347"/>
    </source>
</evidence>
<comment type="caution">
    <text evidence="6">The sequence shown here is derived from an EMBL/GenBank/DDBJ whole genome shotgun (WGS) entry which is preliminary data.</text>
</comment>
<evidence type="ECO:0000313" key="6">
    <source>
        <dbReference type="EMBL" id="GFG63707.1"/>
    </source>
</evidence>
<dbReference type="EMBL" id="BLKU01000002">
    <property type="protein sequence ID" value="GFG63707.1"/>
    <property type="molecule type" value="Genomic_DNA"/>
</dbReference>
<keyword evidence="3" id="KW-0285">Flavoprotein</keyword>
<feature type="domain" description="Acyl-CoA dehydrogenase/oxidase C-terminal" evidence="5">
    <location>
        <begin position="259"/>
        <end position="406"/>
    </location>
</feature>
<dbReference type="Gene3D" id="2.40.110.10">
    <property type="entry name" value="Butyryl-CoA Dehydrogenase, subunit A, domain 2"/>
    <property type="match status" value="1"/>
</dbReference>
<evidence type="ECO:0000256" key="3">
    <source>
        <dbReference type="ARBA" id="ARBA00022630"/>
    </source>
</evidence>
<dbReference type="InterPro" id="IPR046373">
    <property type="entry name" value="Acyl-CoA_Oxase/DH_mid-dom_sf"/>
</dbReference>
<comment type="cofactor">
    <cofactor evidence="1">
        <name>FAD</name>
        <dbReference type="ChEBI" id="CHEBI:57692"/>
    </cofactor>
</comment>
<evidence type="ECO:0000256" key="4">
    <source>
        <dbReference type="ARBA" id="ARBA00022827"/>
    </source>
</evidence>
<dbReference type="CDD" id="cd00567">
    <property type="entry name" value="ACAD"/>
    <property type="match status" value="1"/>
</dbReference>
<dbReference type="SUPFAM" id="SSF47203">
    <property type="entry name" value="Acyl-CoA dehydrogenase C-terminal domain-like"/>
    <property type="match status" value="1"/>
</dbReference>
<keyword evidence="4" id="KW-0274">FAD</keyword>
<dbReference type="PANTHER" id="PTHR43884:SF19">
    <property type="entry name" value="ACYL-COA DEHYDROGENASE FADE4-RELATED"/>
    <property type="match status" value="1"/>
</dbReference>
<accession>A0ABQ1BJ46</accession>